<dbReference type="Gene3D" id="3.40.190.10">
    <property type="entry name" value="Periplasmic binding protein-like II"/>
    <property type="match status" value="2"/>
</dbReference>
<dbReference type="PROSITE" id="PS51257">
    <property type="entry name" value="PROKAR_LIPOPROTEIN"/>
    <property type="match status" value="1"/>
</dbReference>
<keyword evidence="2 6" id="KW-0732">Signal</keyword>
<keyword evidence="8" id="KW-1185">Reference proteome</keyword>
<dbReference type="Pfam" id="PF01547">
    <property type="entry name" value="SBP_bac_1"/>
    <property type="match status" value="1"/>
</dbReference>
<evidence type="ECO:0000313" key="8">
    <source>
        <dbReference type="Proteomes" id="UP001161691"/>
    </source>
</evidence>
<dbReference type="PANTHER" id="PTHR43649">
    <property type="entry name" value="ARABINOSE-BINDING PROTEIN-RELATED"/>
    <property type="match status" value="1"/>
</dbReference>
<reference evidence="7" key="1">
    <citation type="submission" date="2023-04" db="EMBL/GenBank/DDBJ databases">
        <title>Comparative genomic analysis of Cohnella hashimotonis sp. nov., isolated from the International Space Station.</title>
        <authorList>
            <person name="Venkateswaran K."/>
            <person name="Simpson A."/>
        </authorList>
    </citation>
    <scope>NUCLEOTIDE SEQUENCE</scope>
    <source>
        <strain evidence="7">F6_2S_P_1</strain>
    </source>
</reference>
<dbReference type="PANTHER" id="PTHR43649:SF33">
    <property type="entry name" value="POLYGALACTURONAN_RHAMNOGALACTURONAN-BINDING PROTEIN YTCQ"/>
    <property type="match status" value="1"/>
</dbReference>
<feature type="signal peptide" evidence="6">
    <location>
        <begin position="1"/>
        <end position="24"/>
    </location>
</feature>
<protein>
    <submittedName>
        <fullName evidence="7">Extracellular solute-binding protein</fullName>
    </submittedName>
</protein>
<feature type="chain" id="PRO_5047058564" evidence="6">
    <location>
        <begin position="25"/>
        <end position="446"/>
    </location>
</feature>
<name>A0ABT6TFT5_9BACL</name>
<evidence type="ECO:0000256" key="3">
    <source>
        <dbReference type="ARBA" id="ARBA00023136"/>
    </source>
</evidence>
<keyword evidence="1" id="KW-1003">Cell membrane</keyword>
<keyword evidence="5" id="KW-0449">Lipoprotein</keyword>
<evidence type="ECO:0000256" key="5">
    <source>
        <dbReference type="ARBA" id="ARBA00023288"/>
    </source>
</evidence>
<dbReference type="InterPro" id="IPR006059">
    <property type="entry name" value="SBP"/>
</dbReference>
<sequence length="446" mass="49349">MKRSWVRTAALFGCAFLSACSGSAIDRGQSGSIPERKEIVFYSNRTDRTIGLGKAEQTLIDRYMKENPQIQITVRTIAPNSQYQSKIKLLQAAHRLPDLFVSSSDSTFLDPLVRSGDVQALGPEVLDGFGFPDDSLAAFTRGDRLYGVPRTRSFLALYYNRDLFKKYGAKVPRTEEELLSAGKLFEAKGLVPIAADGRGADTFKRLFNTMIERVSGTNKTLAEANEGSIAFTDSQIQTAAEHLQRWVKEGLFGDDFLNQDYGSARTLFGQGKAAMYLQGNWEADIDGDENFDPGIRSSIGIVNIPSLSGGQGKAEDIYSWYGEGILVFKDSPVKEEALVFLKWMFRQDNWAALTADDGLSLPIQPAAESDSQAAEGIRSDLTRIQMEAIAGAPPVWTPNQSNELEAARNVLVEQFVSLRLTPQQFVNELDRLGWDITTIRRLSQIS</sequence>
<evidence type="ECO:0000256" key="6">
    <source>
        <dbReference type="SAM" id="SignalP"/>
    </source>
</evidence>
<comment type="caution">
    <text evidence="7">The sequence shown here is derived from an EMBL/GenBank/DDBJ whole genome shotgun (WGS) entry which is preliminary data.</text>
</comment>
<dbReference type="Proteomes" id="UP001161691">
    <property type="component" value="Unassembled WGS sequence"/>
</dbReference>
<dbReference type="RefSeq" id="WP_282908112.1">
    <property type="nucleotide sequence ID" value="NZ_JAGRPV010000001.1"/>
</dbReference>
<dbReference type="InterPro" id="IPR050490">
    <property type="entry name" value="Bact_solute-bd_prot1"/>
</dbReference>
<accession>A0ABT6TFT5</accession>
<evidence type="ECO:0000256" key="2">
    <source>
        <dbReference type="ARBA" id="ARBA00022729"/>
    </source>
</evidence>
<proteinExistence type="predicted"/>
<evidence type="ECO:0000256" key="4">
    <source>
        <dbReference type="ARBA" id="ARBA00023139"/>
    </source>
</evidence>
<keyword evidence="3" id="KW-0472">Membrane</keyword>
<gene>
    <name evidence="7" type="ORF">KB449_09325</name>
</gene>
<evidence type="ECO:0000256" key="1">
    <source>
        <dbReference type="ARBA" id="ARBA00022475"/>
    </source>
</evidence>
<dbReference type="EMBL" id="JAGRPV010000001">
    <property type="protein sequence ID" value="MDI4645160.1"/>
    <property type="molecule type" value="Genomic_DNA"/>
</dbReference>
<keyword evidence="4" id="KW-0564">Palmitate</keyword>
<dbReference type="SUPFAM" id="SSF53850">
    <property type="entry name" value="Periplasmic binding protein-like II"/>
    <property type="match status" value="1"/>
</dbReference>
<organism evidence="7 8">
    <name type="scientific">Cohnella hashimotonis</name>
    <dbReference type="NCBI Taxonomy" id="2826895"/>
    <lineage>
        <taxon>Bacteria</taxon>
        <taxon>Bacillati</taxon>
        <taxon>Bacillota</taxon>
        <taxon>Bacilli</taxon>
        <taxon>Bacillales</taxon>
        <taxon>Paenibacillaceae</taxon>
        <taxon>Cohnella</taxon>
    </lineage>
</organism>
<evidence type="ECO:0000313" key="7">
    <source>
        <dbReference type="EMBL" id="MDI4645160.1"/>
    </source>
</evidence>